<feature type="compositionally biased region" description="Polar residues" evidence="1">
    <location>
        <begin position="891"/>
        <end position="900"/>
    </location>
</feature>
<feature type="compositionally biased region" description="Polar residues" evidence="1">
    <location>
        <begin position="1111"/>
        <end position="1128"/>
    </location>
</feature>
<feature type="region of interest" description="Disordered" evidence="1">
    <location>
        <begin position="33"/>
        <end position="85"/>
    </location>
</feature>
<sequence length="1518" mass="170282">MSQQQPNFQTHGRIVTQNSDLLRLLRDKTEEALRQNKSNVSSVADRSNNSFQSEGKQNGRTSAPIIHSQRAPKTSKGGTNIQSNNVDVRGSGVFTVVNPALLRAVGIKPTTQQETDFEHYAPKALQVIDPSFLPESQGQHHKQSFDVNNNSAKEIAYNNYLTNDPLPQNPSENSNWESNNSSQNGYYVGTSHSNLQVSNHSLFSPDEVGKPRGHNIQYNATPLPYDSQNSCPVKDKSLTVNSESSSPIKSRGTRSNSTNSSPLKSSGLILDGPNSSPVKPRGLMTDSPNSSPIKPRGLITDSPNSSPVKPRGLITDSPNSSPVRPRGLILDAPNSSPVKYRGLITDSPNSSPVKPRGLITDSPNSSPVKPRGLILDGPNSSPVKPRGLITDSPNSSPVKPRGLILDAPNSSPVKPKGLITDSPNSSPVKPRGLILDAPNSSPVKPRGLITDSPNSSPVKPRGLITDSPNSSPVKSEISHNSLISQPVQSSSHITAPRVVQLNMNAGDQPINRVYIESPTFTKAEEEEYRFVSSRLDECSENQETYRDIEENIMPEPAPAKPKDNRRVHYEDSPPELDSSRYEDVNKTEASSRSLTNASRQYVLRSSEPSRSSQNQSADLGSAPRQLPEKAPGFGHRLPTGPSYDPNDEDELEQEAKYQVNLITRIGEHTKLVSDLKIPKLPLPDSDDEFVQDSLDYEGETPQYNPNFVKDSLELYNGGGGGADGEWEGPHQAYHPAQHYVQSPNKLIGGQLIHQHAHHPGYQEEAYHQQVYPQPYAKQGSSNQQQYENQPVQNQRRMDSRPQGHSNDQEEYDYSHGQQRYEDYDNYDEYGQSEEPYYQQQQQVQYQPIPHGQPMQQPRFPGPSPQYSDSYLAHGEPYPQQVQPVQQPRSFVRQSRPTQPHISYPQQQGPQAASSGSSVQNRDIYRDDRKVGEFFERHAHAEPPPQRPENYQRMNPNQQEQGPSSYPNAVTQGPPQGGPYSQPPQRLGYSQQTAYLKQRDQYEQYEDQSYDNQSYGVPPFPEPQHDYYVEDYAEAEPPSVSPQKSASGETNSEKARLDFIEKNRKDYGRVPKKSYKQIQAIKKEEGAKLENIFISPKVKSKKKQPSSAPVSNQKSSAHYMSSPQLNQKPATAEELWAKKASHLSTQKDPKRKAKLTKYPSDGGLPVINQRPENGVSANSSHPFMNHPSRNPANFQQLQQPLTLEPISRELITEDGQRISVDVNLKLLSPQSGSNNNWYSEQNAWEDYSSLPSRQRVGVPYDINSGIPQQPAQQKSLDYTDYEDYPETRGYPSSRNYESAPEYLDYSQPTDIQGGRPSTNPYNVIPPIHKSSENSPSIAIDPDDSYVVQYRKQKEKKTEEPWYKIYNLKDYRKMQKEVRLGTLGPDLDSSSHKERIEKFQRQSDYARMVNERNKKQAASSTANRRPPSYPRKEQDDIMNKRRVAMEYSKTIPKPPVKPHPSGYNSYEVSGQTPFGKKLGETPRKDPNEMDVIDLENLRIRHERDKQNVAMIQQNLETQKA</sequence>
<dbReference type="EMBL" id="JAZGQO010000011">
    <property type="protein sequence ID" value="KAK6173703.1"/>
    <property type="molecule type" value="Genomic_DNA"/>
</dbReference>
<feature type="compositionally biased region" description="Low complexity" evidence="1">
    <location>
        <begin position="169"/>
        <end position="184"/>
    </location>
</feature>
<feature type="region of interest" description="Disordered" evidence="1">
    <location>
        <begin position="1465"/>
        <end position="1488"/>
    </location>
</feature>
<feature type="region of interest" description="Disordered" evidence="1">
    <location>
        <begin position="848"/>
        <end position="1056"/>
    </location>
</feature>
<feature type="region of interest" description="Disordered" evidence="1">
    <location>
        <begin position="533"/>
        <end position="651"/>
    </location>
</feature>
<feature type="compositionally biased region" description="Basic and acidic residues" evidence="1">
    <location>
        <begin position="560"/>
        <end position="586"/>
    </location>
</feature>
<feature type="compositionally biased region" description="Low complexity" evidence="1">
    <location>
        <begin position="878"/>
        <end position="887"/>
    </location>
</feature>
<dbReference type="GO" id="GO:0035082">
    <property type="term" value="P:axoneme assembly"/>
    <property type="evidence" value="ECO:0007669"/>
    <property type="project" value="TreeGrafter"/>
</dbReference>
<feature type="compositionally biased region" description="Low complexity" evidence="1">
    <location>
        <begin position="904"/>
        <end position="917"/>
    </location>
</feature>
<feature type="region of interest" description="Disordered" evidence="1">
    <location>
        <begin position="776"/>
        <end position="814"/>
    </location>
</feature>
<feature type="compositionally biased region" description="Basic and acidic residues" evidence="1">
    <location>
        <begin position="922"/>
        <end position="940"/>
    </location>
</feature>
<feature type="compositionally biased region" description="Polar residues" evidence="1">
    <location>
        <begin position="587"/>
        <end position="599"/>
    </location>
</feature>
<gene>
    <name evidence="2" type="ORF">SNE40_017109</name>
</gene>
<evidence type="ECO:0000313" key="3">
    <source>
        <dbReference type="Proteomes" id="UP001347796"/>
    </source>
</evidence>
<dbReference type="Pfam" id="PF15261">
    <property type="entry name" value="JHY"/>
    <property type="match status" value="1"/>
</dbReference>
<feature type="compositionally biased region" description="Basic and acidic residues" evidence="1">
    <location>
        <begin position="1475"/>
        <end position="1485"/>
    </location>
</feature>
<feature type="compositionally biased region" description="Polar residues" evidence="1">
    <location>
        <begin position="76"/>
        <end position="85"/>
    </location>
</feature>
<dbReference type="InterPro" id="IPR027968">
    <property type="entry name" value="JHY"/>
</dbReference>
<reference evidence="2 3" key="1">
    <citation type="submission" date="2024-01" db="EMBL/GenBank/DDBJ databases">
        <title>The genome of the rayed Mediterranean limpet Patella caerulea (Linnaeus, 1758).</title>
        <authorList>
            <person name="Anh-Thu Weber A."/>
            <person name="Halstead-Nussloch G."/>
        </authorList>
    </citation>
    <scope>NUCLEOTIDE SEQUENCE [LARGE SCALE GENOMIC DNA]</scope>
    <source>
        <strain evidence="2">AATW-2023a</strain>
        <tissue evidence="2">Whole specimen</tissue>
    </source>
</reference>
<feature type="compositionally biased region" description="Low complexity" evidence="1">
    <location>
        <begin position="604"/>
        <end position="616"/>
    </location>
</feature>
<accession>A0AAN8JEC9</accession>
<evidence type="ECO:0000313" key="2">
    <source>
        <dbReference type="EMBL" id="KAK6173703.1"/>
    </source>
</evidence>
<feature type="compositionally biased region" description="Polar residues" evidence="1">
    <location>
        <begin position="466"/>
        <end position="491"/>
    </location>
</feature>
<proteinExistence type="predicted"/>
<organism evidence="2 3">
    <name type="scientific">Patella caerulea</name>
    <name type="common">Rayed Mediterranean limpet</name>
    <dbReference type="NCBI Taxonomy" id="87958"/>
    <lineage>
        <taxon>Eukaryota</taxon>
        <taxon>Metazoa</taxon>
        <taxon>Spiralia</taxon>
        <taxon>Lophotrochozoa</taxon>
        <taxon>Mollusca</taxon>
        <taxon>Gastropoda</taxon>
        <taxon>Patellogastropoda</taxon>
        <taxon>Patelloidea</taxon>
        <taxon>Patellidae</taxon>
        <taxon>Patella</taxon>
    </lineage>
</organism>
<dbReference type="PANTHER" id="PTHR14726:SF1">
    <property type="entry name" value="JHY PROTEIN HOMOLOG"/>
    <property type="match status" value="1"/>
</dbReference>
<feature type="region of interest" description="Disordered" evidence="1">
    <location>
        <begin position="1380"/>
        <end position="1432"/>
    </location>
</feature>
<feature type="region of interest" description="Disordered" evidence="1">
    <location>
        <begin position="160"/>
        <end position="491"/>
    </location>
</feature>
<feature type="compositionally biased region" description="Low complexity" evidence="1">
    <location>
        <begin position="971"/>
        <end position="984"/>
    </location>
</feature>
<feature type="compositionally biased region" description="Polar residues" evidence="1">
    <location>
        <begin position="190"/>
        <end position="202"/>
    </location>
</feature>
<evidence type="ECO:0000256" key="1">
    <source>
        <dbReference type="SAM" id="MobiDB-lite"/>
    </source>
</evidence>
<dbReference type="PANTHER" id="PTHR14726">
    <property type="entry name" value="JHY PROTEIN HOMOLOG"/>
    <property type="match status" value="1"/>
</dbReference>
<feature type="compositionally biased region" description="Low complexity" evidence="1">
    <location>
        <begin position="253"/>
        <end position="266"/>
    </location>
</feature>
<feature type="compositionally biased region" description="Low complexity" evidence="1">
    <location>
        <begin position="782"/>
        <end position="794"/>
    </location>
</feature>
<feature type="compositionally biased region" description="Polar residues" evidence="1">
    <location>
        <begin position="238"/>
        <end position="248"/>
    </location>
</feature>
<feature type="region of interest" description="Disordered" evidence="1">
    <location>
        <begin position="1088"/>
        <end position="1167"/>
    </location>
</feature>
<feature type="compositionally biased region" description="Basic and acidic residues" evidence="1">
    <location>
        <begin position="1387"/>
        <end position="1399"/>
    </location>
</feature>
<feature type="compositionally biased region" description="Polar residues" evidence="1">
    <location>
        <begin position="1040"/>
        <end position="1049"/>
    </location>
</feature>
<name>A0AAN8JEC9_PATCE</name>
<dbReference type="Proteomes" id="UP001347796">
    <property type="component" value="Unassembled WGS sequence"/>
</dbReference>
<feature type="compositionally biased region" description="Polar residues" evidence="1">
    <location>
        <begin position="216"/>
        <end position="231"/>
    </location>
</feature>
<feature type="compositionally biased region" description="Polar residues" evidence="1">
    <location>
        <begin position="1264"/>
        <end position="1275"/>
    </location>
</feature>
<feature type="compositionally biased region" description="Polar residues" evidence="1">
    <location>
        <begin position="951"/>
        <end position="970"/>
    </location>
</feature>
<comment type="caution">
    <text evidence="2">The sequence shown here is derived from an EMBL/GenBank/DDBJ whole genome shotgun (WGS) entry which is preliminary data.</text>
</comment>
<protein>
    <submittedName>
        <fullName evidence="2">Uncharacterized protein</fullName>
    </submittedName>
</protein>
<feature type="compositionally biased region" description="Polar residues" evidence="1">
    <location>
        <begin position="35"/>
        <end position="61"/>
    </location>
</feature>
<keyword evidence="3" id="KW-1185">Reference proteome</keyword>
<feature type="region of interest" description="Disordered" evidence="1">
    <location>
        <begin position="1259"/>
        <end position="1297"/>
    </location>
</feature>